<gene>
    <name evidence="1" type="ORF">N0V84_000912</name>
</gene>
<accession>A0A9W8WLZ9</accession>
<sequence>MDTKPTINQAWVVKVKDMERKETRAQPWRKIFGNSVDCVFDDVKEVVHIENKGPSGQTIEFAEYDVQANVN</sequence>
<keyword evidence="2" id="KW-1185">Reference proteome</keyword>
<protein>
    <submittedName>
        <fullName evidence="1">Uncharacterized protein</fullName>
    </submittedName>
</protein>
<dbReference type="Proteomes" id="UP001140502">
    <property type="component" value="Unassembled WGS sequence"/>
</dbReference>
<proteinExistence type="predicted"/>
<dbReference type="AlphaFoldDB" id="A0A9W8WLZ9"/>
<evidence type="ECO:0000313" key="1">
    <source>
        <dbReference type="EMBL" id="KAJ4328553.1"/>
    </source>
</evidence>
<comment type="caution">
    <text evidence="1">The sequence shown here is derived from an EMBL/GenBank/DDBJ whole genome shotgun (WGS) entry which is preliminary data.</text>
</comment>
<organism evidence="1 2">
    <name type="scientific">Fusarium piperis</name>
    <dbReference type="NCBI Taxonomy" id="1435070"/>
    <lineage>
        <taxon>Eukaryota</taxon>
        <taxon>Fungi</taxon>
        <taxon>Dikarya</taxon>
        <taxon>Ascomycota</taxon>
        <taxon>Pezizomycotina</taxon>
        <taxon>Sordariomycetes</taxon>
        <taxon>Hypocreomycetidae</taxon>
        <taxon>Hypocreales</taxon>
        <taxon>Nectriaceae</taxon>
        <taxon>Fusarium</taxon>
        <taxon>Fusarium solani species complex</taxon>
    </lineage>
</organism>
<name>A0A9W8WLZ9_9HYPO</name>
<evidence type="ECO:0000313" key="2">
    <source>
        <dbReference type="Proteomes" id="UP001140502"/>
    </source>
</evidence>
<dbReference type="EMBL" id="JAPEUR010000009">
    <property type="protein sequence ID" value="KAJ4328553.1"/>
    <property type="molecule type" value="Genomic_DNA"/>
</dbReference>
<reference evidence="1" key="1">
    <citation type="submission" date="2022-10" db="EMBL/GenBank/DDBJ databases">
        <title>Tapping the CABI collections for fungal endophytes: first genome assemblies for Collariella, Neodidymelliopsis, Ascochyta clinopodiicola, Didymella pomorum, Didymosphaeria variabile, Neocosmospora piperis and Neocucurbitaria cava.</title>
        <authorList>
            <person name="Hill R."/>
        </authorList>
    </citation>
    <scope>NUCLEOTIDE SEQUENCE</scope>
    <source>
        <strain evidence="1">IMI 366586</strain>
    </source>
</reference>